<evidence type="ECO:0000259" key="2">
    <source>
        <dbReference type="PROSITE" id="PS50994"/>
    </source>
</evidence>
<dbReference type="AlphaFoldDB" id="A0ABD1KGW6"/>
<evidence type="ECO:0000313" key="4">
    <source>
        <dbReference type="Proteomes" id="UP001591681"/>
    </source>
</evidence>
<dbReference type="InterPro" id="IPR036397">
    <property type="entry name" value="RNaseH_sf"/>
</dbReference>
<evidence type="ECO:0000256" key="1">
    <source>
        <dbReference type="SAM" id="MobiDB-lite"/>
    </source>
</evidence>
<comment type="caution">
    <text evidence="3">The sequence shown here is derived from an EMBL/GenBank/DDBJ whole genome shotgun (WGS) entry which is preliminary data.</text>
</comment>
<evidence type="ECO:0000313" key="3">
    <source>
        <dbReference type="EMBL" id="KAL2098344.1"/>
    </source>
</evidence>
<dbReference type="EMBL" id="JBHFQA010000006">
    <property type="protein sequence ID" value="KAL2098344.1"/>
    <property type="molecule type" value="Genomic_DNA"/>
</dbReference>
<reference evidence="3 4" key="1">
    <citation type="submission" date="2024-09" db="EMBL/GenBank/DDBJ databases">
        <title>A chromosome-level genome assembly of Gray's grenadier anchovy, Coilia grayii.</title>
        <authorList>
            <person name="Fu Z."/>
        </authorList>
    </citation>
    <scope>NUCLEOTIDE SEQUENCE [LARGE SCALE GENOMIC DNA]</scope>
    <source>
        <strain evidence="3">G4</strain>
        <tissue evidence="3">Muscle</tissue>
    </source>
</reference>
<name>A0ABD1KGW6_9TELE</name>
<keyword evidence="4" id="KW-1185">Reference proteome</keyword>
<sequence length="330" mass="37378">MLSHELPTRPWQIVSMDLFSHRQKDYLLLVDHYSDFWEIELLPDLSADTVIKRCKSQFARHGQPDKVITDNGPQFGSLFKRFSLEWEFDHVTSSPRHPKVKGKAESAVKIAKNLLHRAARDGADPWKAILHWRNTPTENMDSSPAQRLMSRRLKTSIPVTNRLLQPSVTLGVTEKLRHRRQLAKHFYDRSAKDLPELEIGESIRMKAMPGEASGRWRRGTCLQQVAPRSYLVDVEGTLYRRNRVDLRVAEPTSSAAFDTQPTHTPTPHTTHTSALEMQPTPSMPQTPGVVFRPALPGPVAPPALGQQHPPPTGTYTRSGRLSKPPQRLIL</sequence>
<dbReference type="Pfam" id="PF00665">
    <property type="entry name" value="rve"/>
    <property type="match status" value="1"/>
</dbReference>
<dbReference type="FunFam" id="3.30.420.10:FF:000063">
    <property type="entry name" value="Retrovirus-related Pol polyprotein from transposon 297-like Protein"/>
    <property type="match status" value="1"/>
</dbReference>
<feature type="region of interest" description="Disordered" evidence="1">
    <location>
        <begin position="251"/>
        <end position="330"/>
    </location>
</feature>
<feature type="domain" description="Integrase catalytic" evidence="2">
    <location>
        <begin position="6"/>
        <end position="115"/>
    </location>
</feature>
<dbReference type="PANTHER" id="PTHR37984">
    <property type="entry name" value="PROTEIN CBG26694"/>
    <property type="match status" value="1"/>
</dbReference>
<feature type="compositionally biased region" description="Polar residues" evidence="1">
    <location>
        <begin position="251"/>
        <end position="260"/>
    </location>
</feature>
<dbReference type="InterPro" id="IPR012337">
    <property type="entry name" value="RNaseH-like_sf"/>
</dbReference>
<dbReference type="PANTHER" id="PTHR37984:SF8">
    <property type="entry name" value="CCHC-TYPE DOMAIN-CONTAINING PROTEIN"/>
    <property type="match status" value="1"/>
</dbReference>
<feature type="compositionally biased region" description="Polar residues" evidence="1">
    <location>
        <begin position="273"/>
        <end position="285"/>
    </location>
</feature>
<gene>
    <name evidence="3" type="ORF">ACEWY4_007551</name>
</gene>
<protein>
    <recommendedName>
        <fullName evidence="2">Integrase catalytic domain-containing protein</fullName>
    </recommendedName>
</protein>
<dbReference type="PROSITE" id="PS50994">
    <property type="entry name" value="INTEGRASE"/>
    <property type="match status" value="1"/>
</dbReference>
<accession>A0ABD1KGW6</accession>
<organism evidence="3 4">
    <name type="scientific">Coilia grayii</name>
    <name type="common">Gray's grenadier anchovy</name>
    <dbReference type="NCBI Taxonomy" id="363190"/>
    <lineage>
        <taxon>Eukaryota</taxon>
        <taxon>Metazoa</taxon>
        <taxon>Chordata</taxon>
        <taxon>Craniata</taxon>
        <taxon>Vertebrata</taxon>
        <taxon>Euteleostomi</taxon>
        <taxon>Actinopterygii</taxon>
        <taxon>Neopterygii</taxon>
        <taxon>Teleostei</taxon>
        <taxon>Clupei</taxon>
        <taxon>Clupeiformes</taxon>
        <taxon>Clupeoidei</taxon>
        <taxon>Engraulidae</taxon>
        <taxon>Coilinae</taxon>
        <taxon>Coilia</taxon>
    </lineage>
</organism>
<dbReference type="InterPro" id="IPR001584">
    <property type="entry name" value="Integrase_cat-core"/>
</dbReference>
<proteinExistence type="predicted"/>
<dbReference type="Gene3D" id="3.30.420.10">
    <property type="entry name" value="Ribonuclease H-like superfamily/Ribonuclease H"/>
    <property type="match status" value="1"/>
</dbReference>
<feature type="compositionally biased region" description="Low complexity" evidence="1">
    <location>
        <begin position="261"/>
        <end position="272"/>
    </location>
</feature>
<dbReference type="SUPFAM" id="SSF53098">
    <property type="entry name" value="Ribonuclease H-like"/>
    <property type="match status" value="1"/>
</dbReference>
<dbReference type="Proteomes" id="UP001591681">
    <property type="component" value="Unassembled WGS sequence"/>
</dbReference>
<dbReference type="InterPro" id="IPR050951">
    <property type="entry name" value="Retrovirus_Pol_polyprotein"/>
</dbReference>